<gene>
    <name evidence="3" type="ORF">METZ01_LOCUS282903</name>
</gene>
<feature type="domain" description="GFO/IDH/MocA-like oxidoreductase" evidence="2">
    <location>
        <begin position="155"/>
        <end position="219"/>
    </location>
</feature>
<dbReference type="Gene3D" id="3.40.50.720">
    <property type="entry name" value="NAD(P)-binding Rossmann-like Domain"/>
    <property type="match status" value="1"/>
</dbReference>
<dbReference type="GO" id="GO:0000166">
    <property type="term" value="F:nucleotide binding"/>
    <property type="evidence" value="ECO:0007669"/>
    <property type="project" value="InterPro"/>
</dbReference>
<dbReference type="Gene3D" id="3.30.360.10">
    <property type="entry name" value="Dihydrodipicolinate Reductase, domain 2"/>
    <property type="match status" value="1"/>
</dbReference>
<dbReference type="PANTHER" id="PTHR43249:SF1">
    <property type="entry name" value="D-GLUCOSIDE 3-DEHYDROGENASE"/>
    <property type="match status" value="1"/>
</dbReference>
<dbReference type="EMBL" id="UINC01083901">
    <property type="protein sequence ID" value="SVC30049.1"/>
    <property type="molecule type" value="Genomic_DNA"/>
</dbReference>
<protein>
    <recommendedName>
        <fullName evidence="4">Gfo/Idh/MocA-like oxidoreductase N-terminal domain-containing protein</fullName>
    </recommendedName>
</protein>
<dbReference type="SUPFAM" id="SSF51735">
    <property type="entry name" value="NAD(P)-binding Rossmann-fold domains"/>
    <property type="match status" value="1"/>
</dbReference>
<dbReference type="Pfam" id="PF22725">
    <property type="entry name" value="GFO_IDH_MocA_C3"/>
    <property type="match status" value="1"/>
</dbReference>
<dbReference type="AlphaFoldDB" id="A0A382L0D5"/>
<dbReference type="Pfam" id="PF01408">
    <property type="entry name" value="GFO_IDH_MocA"/>
    <property type="match status" value="1"/>
</dbReference>
<proteinExistence type="predicted"/>
<dbReference type="InterPro" id="IPR000683">
    <property type="entry name" value="Gfo/Idh/MocA-like_OxRdtase_N"/>
</dbReference>
<reference evidence="3" key="1">
    <citation type="submission" date="2018-05" db="EMBL/GenBank/DDBJ databases">
        <authorList>
            <person name="Lanie J.A."/>
            <person name="Ng W.-L."/>
            <person name="Kazmierczak K.M."/>
            <person name="Andrzejewski T.M."/>
            <person name="Davidsen T.M."/>
            <person name="Wayne K.J."/>
            <person name="Tettelin H."/>
            <person name="Glass J.I."/>
            <person name="Rusch D."/>
            <person name="Podicherti R."/>
            <person name="Tsui H.-C.T."/>
            <person name="Winkler M.E."/>
        </authorList>
    </citation>
    <scope>NUCLEOTIDE SEQUENCE</scope>
</reference>
<sequence length="229" mass="25587">MTAIYRAGIVGAGQIGRAHAVGYQGVDSVEIVAVTEPNDQVRGEFMELYEIPAGYTDMKEMMDNEDLDFVSVCTWHLLHEPQTLLAASYLPKAIICEKPMTVGTASADRMIVECEERHVKLVIGHQRRFYHSWTRARDLILEGAIGAPQIVTTKSGEGLLNCGTHVIDACRYLMGDPETEWVMGAVERKTDRYERDVRVEDCCMLLIQFKGGAQALVQSDLTPEHWAVE</sequence>
<evidence type="ECO:0000259" key="2">
    <source>
        <dbReference type="Pfam" id="PF22725"/>
    </source>
</evidence>
<dbReference type="SUPFAM" id="SSF55347">
    <property type="entry name" value="Glyceraldehyde-3-phosphate dehydrogenase-like, C-terminal domain"/>
    <property type="match status" value="1"/>
</dbReference>
<dbReference type="PANTHER" id="PTHR43249">
    <property type="entry name" value="UDP-N-ACETYL-2-AMINO-2-DEOXY-D-GLUCURONATE OXIDASE"/>
    <property type="match status" value="1"/>
</dbReference>
<dbReference type="InterPro" id="IPR055170">
    <property type="entry name" value="GFO_IDH_MocA-like_dom"/>
</dbReference>
<organism evidence="3">
    <name type="scientific">marine metagenome</name>
    <dbReference type="NCBI Taxonomy" id="408172"/>
    <lineage>
        <taxon>unclassified sequences</taxon>
        <taxon>metagenomes</taxon>
        <taxon>ecological metagenomes</taxon>
    </lineage>
</organism>
<evidence type="ECO:0000259" key="1">
    <source>
        <dbReference type="Pfam" id="PF01408"/>
    </source>
</evidence>
<feature type="non-terminal residue" evidence="3">
    <location>
        <position position="229"/>
    </location>
</feature>
<evidence type="ECO:0000313" key="3">
    <source>
        <dbReference type="EMBL" id="SVC30049.1"/>
    </source>
</evidence>
<accession>A0A382L0D5</accession>
<feature type="domain" description="Gfo/Idh/MocA-like oxidoreductase N-terminal" evidence="1">
    <location>
        <begin position="6"/>
        <end position="125"/>
    </location>
</feature>
<evidence type="ECO:0008006" key="4">
    <source>
        <dbReference type="Google" id="ProtNLM"/>
    </source>
</evidence>
<dbReference type="InterPro" id="IPR036291">
    <property type="entry name" value="NAD(P)-bd_dom_sf"/>
</dbReference>
<dbReference type="InterPro" id="IPR052515">
    <property type="entry name" value="Gfo/Idh/MocA_Oxidoreductase"/>
</dbReference>
<name>A0A382L0D5_9ZZZZ</name>